<evidence type="ECO:0000313" key="2">
    <source>
        <dbReference type="EMBL" id="KAA3474875.1"/>
    </source>
</evidence>
<dbReference type="GO" id="GO:0003964">
    <property type="term" value="F:RNA-directed DNA polymerase activity"/>
    <property type="evidence" value="ECO:0007669"/>
    <property type="project" value="UniProtKB-KW"/>
</dbReference>
<gene>
    <name evidence="2" type="ORF">EPI10_025124</name>
</gene>
<dbReference type="CDD" id="cd01650">
    <property type="entry name" value="RT_nLTR_like"/>
    <property type="match status" value="1"/>
</dbReference>
<dbReference type="SUPFAM" id="SSF56672">
    <property type="entry name" value="DNA/RNA polymerases"/>
    <property type="match status" value="1"/>
</dbReference>
<accession>A0A5B6W117</accession>
<dbReference type="EMBL" id="SMMG02000005">
    <property type="protein sequence ID" value="KAA3474875.1"/>
    <property type="molecule type" value="Genomic_DNA"/>
</dbReference>
<dbReference type="InterPro" id="IPR026960">
    <property type="entry name" value="RVT-Znf"/>
</dbReference>
<dbReference type="InterPro" id="IPR000477">
    <property type="entry name" value="RT_dom"/>
</dbReference>
<sequence>MDRKQRLILEDRLHYLLNQDPSDEILAKITDVQMNKEELFWEQRARVNWLKNGDRNTSYFHKVANNRQFRGRILAMEDENGRQLSSTEDILRIASDYFGNLFTASDMGLDDHLFGPVEEKVNESMNDKLIKQFTADEITNAVKMMSPLHAPGVDGFPAIFFQRYWHIIGPEISSYCLSILNGDSEIGGINKTRIVLIPKVERPKNMSQFRHISLCNVIYKIIAKVLVFRMSEVLGYCINEAQGAFVPGGHKGNFALKLDMSKAYDRVEWDLLAGMMKHLGFHEKWIILIMRCVCSVSYSVSINGCNSEWFSPSRGLRQGDPLSPFLFLLCAEGFSILIEEAKQKGLMKGAPIGRARFSINHLFFTDDSILFGDASREGAEAVRDVINEYEPISGQRVNFEKSLIYFGANVKPEVKENIVNMLGVRMANNPDKYLGLPMMVGRKKSGLLLILRIASGNRLKGGVYAIPLYAMQCFLMPKTFCRKLEGIINKLWWTNNKSSWGIHWSRWEPLCKLKNVGATNVGSYPSFTWHSICSARELIENGLLWRVGNGCDINIWNDPWLPRKENSRVLLQRILPNWTIVNQLISCETFTWNAELLFNIFDVDTTKRILSIPIVEGRSKDLRVWKYEGSGEYTVKSGYRVLSSDNLQNITATSPDDMIYFDFYKFLWALQIPTKIKIHIWRLFNNFLPHLCNLARRTLSVEIICPLCKKGPEDADHLMWSCEILQSIWKSLNIMVPPFESVMGGKICFANTFSATNEQQRQSMALSLWGLWYSRNKLFHKVLNFLCRKRWGF</sequence>
<comment type="caution">
    <text evidence="2">The sequence shown here is derived from an EMBL/GenBank/DDBJ whole genome shotgun (WGS) entry which is preliminary data.</text>
</comment>
<dbReference type="Pfam" id="PF13966">
    <property type="entry name" value="zf-RVT"/>
    <property type="match status" value="1"/>
</dbReference>
<keyword evidence="2" id="KW-0548">Nucleotidyltransferase</keyword>
<proteinExistence type="predicted"/>
<name>A0A5B6W117_9ROSI</name>
<organism evidence="2 3">
    <name type="scientific">Gossypium australe</name>
    <dbReference type="NCBI Taxonomy" id="47621"/>
    <lineage>
        <taxon>Eukaryota</taxon>
        <taxon>Viridiplantae</taxon>
        <taxon>Streptophyta</taxon>
        <taxon>Embryophyta</taxon>
        <taxon>Tracheophyta</taxon>
        <taxon>Spermatophyta</taxon>
        <taxon>Magnoliopsida</taxon>
        <taxon>eudicotyledons</taxon>
        <taxon>Gunneridae</taxon>
        <taxon>Pentapetalae</taxon>
        <taxon>rosids</taxon>
        <taxon>malvids</taxon>
        <taxon>Malvales</taxon>
        <taxon>Malvaceae</taxon>
        <taxon>Malvoideae</taxon>
        <taxon>Gossypium</taxon>
    </lineage>
</organism>
<evidence type="ECO:0000259" key="1">
    <source>
        <dbReference type="PROSITE" id="PS50878"/>
    </source>
</evidence>
<dbReference type="OrthoDB" id="1938625at2759"/>
<keyword evidence="3" id="KW-1185">Reference proteome</keyword>
<dbReference type="AlphaFoldDB" id="A0A5B6W117"/>
<keyword evidence="2" id="KW-0695">RNA-directed DNA polymerase</keyword>
<dbReference type="InterPro" id="IPR043502">
    <property type="entry name" value="DNA/RNA_pol_sf"/>
</dbReference>
<protein>
    <submittedName>
        <fullName evidence="2">Reverse transcriptase</fullName>
    </submittedName>
</protein>
<dbReference type="Pfam" id="PF00078">
    <property type="entry name" value="RVT_1"/>
    <property type="match status" value="1"/>
</dbReference>
<evidence type="ECO:0000313" key="3">
    <source>
        <dbReference type="Proteomes" id="UP000325315"/>
    </source>
</evidence>
<dbReference type="PANTHER" id="PTHR33116">
    <property type="entry name" value="REVERSE TRANSCRIPTASE ZINC-BINDING DOMAIN-CONTAINING PROTEIN-RELATED-RELATED"/>
    <property type="match status" value="1"/>
</dbReference>
<dbReference type="PROSITE" id="PS50878">
    <property type="entry name" value="RT_POL"/>
    <property type="match status" value="1"/>
</dbReference>
<keyword evidence="2" id="KW-0808">Transferase</keyword>
<dbReference type="PANTHER" id="PTHR33116:SF86">
    <property type="entry name" value="REVERSE TRANSCRIPTASE DOMAIN-CONTAINING PROTEIN"/>
    <property type="match status" value="1"/>
</dbReference>
<reference evidence="3" key="1">
    <citation type="journal article" date="2019" name="Plant Biotechnol. J.">
        <title>Genome sequencing of the Australian wild diploid species Gossypium australe highlights disease resistance and delayed gland morphogenesis.</title>
        <authorList>
            <person name="Cai Y."/>
            <person name="Cai X."/>
            <person name="Wang Q."/>
            <person name="Wang P."/>
            <person name="Zhang Y."/>
            <person name="Cai C."/>
            <person name="Xu Y."/>
            <person name="Wang K."/>
            <person name="Zhou Z."/>
            <person name="Wang C."/>
            <person name="Geng S."/>
            <person name="Li B."/>
            <person name="Dong Q."/>
            <person name="Hou Y."/>
            <person name="Wang H."/>
            <person name="Ai P."/>
            <person name="Liu Z."/>
            <person name="Yi F."/>
            <person name="Sun M."/>
            <person name="An G."/>
            <person name="Cheng J."/>
            <person name="Zhang Y."/>
            <person name="Shi Q."/>
            <person name="Xie Y."/>
            <person name="Shi X."/>
            <person name="Chang Y."/>
            <person name="Huang F."/>
            <person name="Chen Y."/>
            <person name="Hong S."/>
            <person name="Mi L."/>
            <person name="Sun Q."/>
            <person name="Zhang L."/>
            <person name="Zhou B."/>
            <person name="Peng R."/>
            <person name="Zhang X."/>
            <person name="Liu F."/>
        </authorList>
    </citation>
    <scope>NUCLEOTIDE SEQUENCE [LARGE SCALE GENOMIC DNA]</scope>
    <source>
        <strain evidence="3">cv. PA1801</strain>
    </source>
</reference>
<dbReference type="Proteomes" id="UP000325315">
    <property type="component" value="Unassembled WGS sequence"/>
</dbReference>
<feature type="domain" description="Reverse transcriptase" evidence="1">
    <location>
        <begin position="178"/>
        <end position="426"/>
    </location>
</feature>